<feature type="chain" id="PRO_5015944101" description="Tyrosine-protein kinase ephrin type A/B receptor-like domain-containing protein" evidence="1">
    <location>
        <begin position="19"/>
        <end position="208"/>
    </location>
</feature>
<evidence type="ECO:0000313" key="3">
    <source>
        <dbReference type="EMBL" id="PXF42881.1"/>
    </source>
</evidence>
<dbReference type="Pfam" id="PF07699">
    <property type="entry name" value="Ephrin_rec_like"/>
    <property type="match status" value="1"/>
</dbReference>
<dbReference type="InterPro" id="IPR011641">
    <property type="entry name" value="Tyr-kin_ephrin_A/B_rcpt-like"/>
</dbReference>
<feature type="signal peptide" evidence="1">
    <location>
        <begin position="1"/>
        <end position="18"/>
    </location>
</feature>
<feature type="domain" description="Tyrosine-protein kinase ephrin type A/B receptor-like" evidence="2">
    <location>
        <begin position="32"/>
        <end position="75"/>
    </location>
</feature>
<comment type="caution">
    <text evidence="3">The sequence shown here is derived from an EMBL/GenBank/DDBJ whole genome shotgun (WGS) entry which is preliminary data.</text>
</comment>
<reference evidence="3 4" key="1">
    <citation type="journal article" date="2018" name="Mol. Biol. Evol.">
        <title>Analysis of the draft genome of the red seaweed Gracilariopsis chorda provides insights into genome size evolution in Rhodophyta.</title>
        <authorList>
            <person name="Lee J."/>
            <person name="Yang E.C."/>
            <person name="Graf L."/>
            <person name="Yang J.H."/>
            <person name="Qiu H."/>
            <person name="Zel Zion U."/>
            <person name="Chan C.X."/>
            <person name="Stephens T.G."/>
            <person name="Weber A.P.M."/>
            <person name="Boo G.H."/>
            <person name="Boo S.M."/>
            <person name="Kim K.M."/>
            <person name="Shin Y."/>
            <person name="Jung M."/>
            <person name="Lee S.J."/>
            <person name="Yim H.S."/>
            <person name="Lee J.H."/>
            <person name="Bhattacharya D."/>
            <person name="Yoon H.S."/>
        </authorList>
    </citation>
    <scope>NUCLEOTIDE SEQUENCE [LARGE SCALE GENOMIC DNA]</scope>
    <source>
        <strain evidence="3 4">SKKU-2015</strain>
        <tissue evidence="3">Whole body</tissue>
    </source>
</reference>
<evidence type="ECO:0000256" key="1">
    <source>
        <dbReference type="SAM" id="SignalP"/>
    </source>
</evidence>
<protein>
    <recommendedName>
        <fullName evidence="2">Tyrosine-protein kinase ephrin type A/B receptor-like domain-containing protein</fullName>
    </recommendedName>
</protein>
<proteinExistence type="predicted"/>
<sequence length="208" mass="22558">MAHLATLLFLVLPTLIYAGTTPCFAGYEPIFDSGSFTCTPCKPGFFQPGVNLESCYSCPEGHASSAAGSVACEFCYGNSTVPSKVQTACIARNSAENIVNALSGNYENMLYSGSGKNAWHYVQISAKEGSTTELIWSNQAGVTWILKLQPEGDGYNRDMFLVEPDSPYYNNGHTTGQVEWTIEDLDSFEAGNTVLSVTGPWNEPYTRV</sequence>
<dbReference type="InterPro" id="IPR009030">
    <property type="entry name" value="Growth_fac_rcpt_cys_sf"/>
</dbReference>
<keyword evidence="4" id="KW-1185">Reference proteome</keyword>
<keyword evidence="1" id="KW-0732">Signal</keyword>
<evidence type="ECO:0000259" key="2">
    <source>
        <dbReference type="Pfam" id="PF07699"/>
    </source>
</evidence>
<evidence type="ECO:0000313" key="4">
    <source>
        <dbReference type="Proteomes" id="UP000247409"/>
    </source>
</evidence>
<name>A0A2V3ILC0_9FLOR</name>
<dbReference type="SMART" id="SM01411">
    <property type="entry name" value="Ephrin_rec_like"/>
    <property type="match status" value="1"/>
</dbReference>
<gene>
    <name evidence="3" type="ORF">BWQ96_07389</name>
</gene>
<dbReference type="AlphaFoldDB" id="A0A2V3ILC0"/>
<dbReference type="Proteomes" id="UP000247409">
    <property type="component" value="Unassembled WGS sequence"/>
</dbReference>
<accession>A0A2V3ILC0</accession>
<dbReference type="EMBL" id="NBIV01000146">
    <property type="protein sequence ID" value="PXF42881.1"/>
    <property type="molecule type" value="Genomic_DNA"/>
</dbReference>
<dbReference type="SUPFAM" id="SSF57184">
    <property type="entry name" value="Growth factor receptor domain"/>
    <property type="match status" value="1"/>
</dbReference>
<organism evidence="3 4">
    <name type="scientific">Gracilariopsis chorda</name>
    <dbReference type="NCBI Taxonomy" id="448386"/>
    <lineage>
        <taxon>Eukaryota</taxon>
        <taxon>Rhodophyta</taxon>
        <taxon>Florideophyceae</taxon>
        <taxon>Rhodymeniophycidae</taxon>
        <taxon>Gracilariales</taxon>
        <taxon>Gracilariaceae</taxon>
        <taxon>Gracilariopsis</taxon>
    </lineage>
</organism>
<dbReference type="Gene3D" id="2.10.50.10">
    <property type="entry name" value="Tumor Necrosis Factor Receptor, subunit A, domain 2"/>
    <property type="match status" value="1"/>
</dbReference>